<name>A0A931CEJ0_9ACTN</name>
<dbReference type="EMBL" id="JADQTO010000008">
    <property type="protein sequence ID" value="MBG0563455.1"/>
    <property type="molecule type" value="Genomic_DNA"/>
</dbReference>
<dbReference type="InterPro" id="IPR036291">
    <property type="entry name" value="NAD(P)-bd_dom_sf"/>
</dbReference>
<sequence length="289" mass="31167">MPGCSVRRGGQARRADESRRRQVATIVVTGGSSGVGLAAAKQFAARGDEVILVGRDPRRLADAVAQVRQAGGREPASFRADFESFAEVRALADQLLAGYQRIDVLANNAGGMVGEYRRTADGYEATIQSNHLSPFLLTTLLLPRLKDGRVVNTASRAHNRGRPDPDDLPGAKDRYDPWQAYGAGKTANILFAAEAARRWPEVTSVSFHPGVVRTNFGTGRVIRFFYRYAPFLTTPEKAGELLVWLATAPAGELVNGGYYVGHELTSPAPYARDPQLAAALWEASENAAG</sequence>
<keyword evidence="4" id="KW-1185">Reference proteome</keyword>
<gene>
    <name evidence="3" type="ORF">I4J89_18570</name>
</gene>
<dbReference type="GO" id="GO:0016491">
    <property type="term" value="F:oxidoreductase activity"/>
    <property type="evidence" value="ECO:0007669"/>
    <property type="project" value="UniProtKB-KW"/>
</dbReference>
<comment type="caution">
    <text evidence="3">The sequence shown here is derived from an EMBL/GenBank/DDBJ whole genome shotgun (WGS) entry which is preliminary data.</text>
</comment>
<reference evidence="3" key="1">
    <citation type="submission" date="2020-11" db="EMBL/GenBank/DDBJ databases">
        <title>Isolation and identification of active actinomycetes.</title>
        <authorList>
            <person name="Sun X."/>
        </authorList>
    </citation>
    <scope>NUCLEOTIDE SEQUENCE</scope>
    <source>
        <strain evidence="3">NEAU-A11</strain>
    </source>
</reference>
<evidence type="ECO:0000256" key="1">
    <source>
        <dbReference type="ARBA" id="ARBA00023002"/>
    </source>
</evidence>
<dbReference type="PANTHER" id="PTHR43157:SF31">
    <property type="entry name" value="PHOSPHATIDYLINOSITOL-GLYCAN BIOSYNTHESIS CLASS F PROTEIN"/>
    <property type="match status" value="1"/>
</dbReference>
<keyword evidence="1" id="KW-0560">Oxidoreductase</keyword>
<dbReference type="Gene3D" id="3.40.50.720">
    <property type="entry name" value="NAD(P)-binding Rossmann-like Domain"/>
    <property type="match status" value="1"/>
</dbReference>
<feature type="compositionally biased region" description="Basic and acidic residues" evidence="2">
    <location>
        <begin position="161"/>
        <end position="173"/>
    </location>
</feature>
<dbReference type="Proteomes" id="UP000598146">
    <property type="component" value="Unassembled WGS sequence"/>
</dbReference>
<dbReference type="AlphaFoldDB" id="A0A931CEJ0"/>
<proteinExistence type="predicted"/>
<dbReference type="InterPro" id="IPR002347">
    <property type="entry name" value="SDR_fam"/>
</dbReference>
<dbReference type="PRINTS" id="PR00081">
    <property type="entry name" value="GDHRDH"/>
</dbReference>
<feature type="region of interest" description="Disordered" evidence="2">
    <location>
        <begin position="152"/>
        <end position="173"/>
    </location>
</feature>
<organism evidence="3 4">
    <name type="scientific">Actinoplanes aureus</name>
    <dbReference type="NCBI Taxonomy" id="2792083"/>
    <lineage>
        <taxon>Bacteria</taxon>
        <taxon>Bacillati</taxon>
        <taxon>Actinomycetota</taxon>
        <taxon>Actinomycetes</taxon>
        <taxon>Micromonosporales</taxon>
        <taxon>Micromonosporaceae</taxon>
        <taxon>Actinoplanes</taxon>
    </lineage>
</organism>
<dbReference type="Pfam" id="PF00106">
    <property type="entry name" value="adh_short"/>
    <property type="match status" value="1"/>
</dbReference>
<evidence type="ECO:0000256" key="2">
    <source>
        <dbReference type="SAM" id="MobiDB-lite"/>
    </source>
</evidence>
<protein>
    <submittedName>
        <fullName evidence="3">SDR family NAD(P)-dependent oxidoreductase</fullName>
    </submittedName>
</protein>
<evidence type="ECO:0000313" key="3">
    <source>
        <dbReference type="EMBL" id="MBG0563455.1"/>
    </source>
</evidence>
<evidence type="ECO:0000313" key="4">
    <source>
        <dbReference type="Proteomes" id="UP000598146"/>
    </source>
</evidence>
<dbReference type="PANTHER" id="PTHR43157">
    <property type="entry name" value="PHOSPHATIDYLINOSITOL-GLYCAN BIOSYNTHESIS CLASS F PROTEIN-RELATED"/>
    <property type="match status" value="1"/>
</dbReference>
<dbReference type="SUPFAM" id="SSF51735">
    <property type="entry name" value="NAD(P)-binding Rossmann-fold domains"/>
    <property type="match status" value="1"/>
</dbReference>
<accession>A0A931CEJ0</accession>